<evidence type="ECO:0000313" key="2">
    <source>
        <dbReference type="EMBL" id="KAK6317834.1"/>
    </source>
</evidence>
<name>A0AAN8LX60_9TELE</name>
<keyword evidence="3" id="KW-1185">Reference proteome</keyword>
<organism evidence="2 3">
    <name type="scientific">Coregonus suidteri</name>
    <dbReference type="NCBI Taxonomy" id="861788"/>
    <lineage>
        <taxon>Eukaryota</taxon>
        <taxon>Metazoa</taxon>
        <taxon>Chordata</taxon>
        <taxon>Craniata</taxon>
        <taxon>Vertebrata</taxon>
        <taxon>Euteleostomi</taxon>
        <taxon>Actinopterygii</taxon>
        <taxon>Neopterygii</taxon>
        <taxon>Teleostei</taxon>
        <taxon>Protacanthopterygii</taxon>
        <taxon>Salmoniformes</taxon>
        <taxon>Salmonidae</taxon>
        <taxon>Coregoninae</taxon>
        <taxon>Coregonus</taxon>
    </lineage>
</organism>
<dbReference type="AlphaFoldDB" id="A0AAN8LX60"/>
<evidence type="ECO:0000256" key="1">
    <source>
        <dbReference type="SAM" id="MobiDB-lite"/>
    </source>
</evidence>
<evidence type="ECO:0000313" key="3">
    <source>
        <dbReference type="Proteomes" id="UP001356427"/>
    </source>
</evidence>
<feature type="compositionally biased region" description="Polar residues" evidence="1">
    <location>
        <begin position="57"/>
        <end position="68"/>
    </location>
</feature>
<dbReference type="Proteomes" id="UP001356427">
    <property type="component" value="Unassembled WGS sequence"/>
</dbReference>
<reference evidence="2 3" key="1">
    <citation type="submission" date="2021-04" db="EMBL/GenBank/DDBJ databases">
        <authorList>
            <person name="De Guttry C."/>
            <person name="Zahm M."/>
            <person name="Klopp C."/>
            <person name="Cabau C."/>
            <person name="Louis A."/>
            <person name="Berthelot C."/>
            <person name="Parey E."/>
            <person name="Roest Crollius H."/>
            <person name="Montfort J."/>
            <person name="Robinson-Rechavi M."/>
            <person name="Bucao C."/>
            <person name="Bouchez O."/>
            <person name="Gislard M."/>
            <person name="Lluch J."/>
            <person name="Milhes M."/>
            <person name="Lampietro C."/>
            <person name="Lopez Roques C."/>
            <person name="Donnadieu C."/>
            <person name="Braasch I."/>
            <person name="Desvignes T."/>
            <person name="Postlethwait J."/>
            <person name="Bobe J."/>
            <person name="Wedekind C."/>
            <person name="Guiguen Y."/>
        </authorList>
    </citation>
    <scope>NUCLEOTIDE SEQUENCE [LARGE SCALE GENOMIC DNA]</scope>
    <source>
        <strain evidence="2">Cs_M1</strain>
        <tissue evidence="2">Blood</tissue>
    </source>
</reference>
<comment type="caution">
    <text evidence="2">The sequence shown here is derived from an EMBL/GenBank/DDBJ whole genome shotgun (WGS) entry which is preliminary data.</text>
</comment>
<accession>A0AAN8LX60</accession>
<sequence>MSQEPEIVLQVGYWQGCSRAETLTAVLGWGSWQHACHCLPTPHLHHSDHRLCGPKQGPTTPTLASTQPPVAGGMKKDPLL</sequence>
<feature type="region of interest" description="Disordered" evidence="1">
    <location>
        <begin position="50"/>
        <end position="80"/>
    </location>
</feature>
<dbReference type="EMBL" id="JAGTTL010000009">
    <property type="protein sequence ID" value="KAK6317834.1"/>
    <property type="molecule type" value="Genomic_DNA"/>
</dbReference>
<gene>
    <name evidence="2" type="ORF">J4Q44_G00111250</name>
</gene>
<protein>
    <submittedName>
        <fullName evidence="2">Uncharacterized protein</fullName>
    </submittedName>
</protein>
<proteinExistence type="predicted"/>